<protein>
    <submittedName>
        <fullName evidence="2">Uncharacterized protein</fullName>
    </submittedName>
</protein>
<proteinExistence type="predicted"/>
<evidence type="ECO:0000313" key="3">
    <source>
        <dbReference type="Proteomes" id="UP000693970"/>
    </source>
</evidence>
<reference evidence="2" key="2">
    <citation type="submission" date="2021-04" db="EMBL/GenBank/DDBJ databases">
        <authorList>
            <person name="Podell S."/>
        </authorList>
    </citation>
    <scope>NUCLEOTIDE SEQUENCE</scope>
    <source>
        <strain evidence="2">Hildebrandi</strain>
    </source>
</reference>
<dbReference type="EMBL" id="JAGRRH010000019">
    <property type="protein sequence ID" value="KAG7350006.1"/>
    <property type="molecule type" value="Genomic_DNA"/>
</dbReference>
<gene>
    <name evidence="2" type="ORF">IV203_012603</name>
</gene>
<dbReference type="Proteomes" id="UP000693970">
    <property type="component" value="Unassembled WGS sequence"/>
</dbReference>
<accession>A0A9K3PKF6</accession>
<evidence type="ECO:0000256" key="1">
    <source>
        <dbReference type="SAM" id="MobiDB-lite"/>
    </source>
</evidence>
<reference evidence="2" key="1">
    <citation type="journal article" date="2021" name="Sci. Rep.">
        <title>Diploid genomic architecture of Nitzschia inconspicua, an elite biomass production diatom.</title>
        <authorList>
            <person name="Oliver A."/>
            <person name="Podell S."/>
            <person name="Pinowska A."/>
            <person name="Traller J.C."/>
            <person name="Smith S.R."/>
            <person name="McClure R."/>
            <person name="Beliaev A."/>
            <person name="Bohutskyi P."/>
            <person name="Hill E.A."/>
            <person name="Rabines A."/>
            <person name="Zheng H."/>
            <person name="Allen L.Z."/>
            <person name="Kuo A."/>
            <person name="Grigoriev I.V."/>
            <person name="Allen A.E."/>
            <person name="Hazlebeck D."/>
            <person name="Allen E.E."/>
        </authorList>
    </citation>
    <scope>NUCLEOTIDE SEQUENCE</scope>
    <source>
        <strain evidence="2">Hildebrandi</strain>
    </source>
</reference>
<sequence length="115" mass="12866">MSKPAHIGLSFKETERWFVFPRFWMCSGLILCPETFGASSLSFQYKISETSSNKGRFQHLLALDENQNDSENDSAGPLEAAFSPTQQCQNQHTLGYHSRKRNGGLFSQDSGCARA</sequence>
<organism evidence="2 3">
    <name type="scientific">Nitzschia inconspicua</name>
    <dbReference type="NCBI Taxonomy" id="303405"/>
    <lineage>
        <taxon>Eukaryota</taxon>
        <taxon>Sar</taxon>
        <taxon>Stramenopiles</taxon>
        <taxon>Ochrophyta</taxon>
        <taxon>Bacillariophyta</taxon>
        <taxon>Bacillariophyceae</taxon>
        <taxon>Bacillariophycidae</taxon>
        <taxon>Bacillariales</taxon>
        <taxon>Bacillariaceae</taxon>
        <taxon>Nitzschia</taxon>
    </lineage>
</organism>
<keyword evidence="3" id="KW-1185">Reference proteome</keyword>
<feature type="compositionally biased region" description="Polar residues" evidence="1">
    <location>
        <begin position="105"/>
        <end position="115"/>
    </location>
</feature>
<comment type="caution">
    <text evidence="2">The sequence shown here is derived from an EMBL/GenBank/DDBJ whole genome shotgun (WGS) entry which is preliminary data.</text>
</comment>
<feature type="region of interest" description="Disordered" evidence="1">
    <location>
        <begin position="92"/>
        <end position="115"/>
    </location>
</feature>
<evidence type="ECO:0000313" key="2">
    <source>
        <dbReference type="EMBL" id="KAG7350006.1"/>
    </source>
</evidence>
<dbReference type="AlphaFoldDB" id="A0A9K3PKF6"/>
<name>A0A9K3PKF6_9STRA</name>